<sequence>MSERALFATKIGVIASTVGSAIGLGNIWRFPYITGQDGGAIFLLTYIVCILLIGIPLMIAEFMIGRKAKSNVSRAFTKLKPGTNWNMVGYIGIAACIIILGFYMVISGWVTEYLIKSFSNDLIGKSSAELTASFEKFVTDPYRPLLGIFIFLFLNYIIIIQGVTKGIERASNILMPLLFVILIVFCIKAMFMPGTKEGLSYLFRPDISKLNTKVVFDALGQAFFSLSIGMGILITYGSYFKRNTNLTSTASIVTFLNLLMAILAGMIIFPATFSFGINPTQGPELIFITLPNVLQKFAHPHLWSVLFFLLVAVAALTSTISLCEVVVAYIHEEFKTTRNKAALILMLMVAVLSILCSLSFGVLKDATIFGRTIFDFSDFVSANILLPTSGFLLAIFVGWKIRGKYVYTELITNNRLPRPLFYSIMFCIRYLAPISIIFIFLSSMGLFKTV</sequence>
<feature type="transmembrane region" description="Helical" evidence="6">
    <location>
        <begin position="252"/>
        <end position="277"/>
    </location>
</feature>
<reference evidence="7" key="2">
    <citation type="journal article" date="2021" name="PeerJ">
        <title>Extensive microbial diversity within the chicken gut microbiome revealed by metagenomics and culture.</title>
        <authorList>
            <person name="Gilroy R."/>
            <person name="Ravi A."/>
            <person name="Getino M."/>
            <person name="Pursley I."/>
            <person name="Horton D.L."/>
            <person name="Alikhan N.F."/>
            <person name="Baker D."/>
            <person name="Gharbi K."/>
            <person name="Hall N."/>
            <person name="Watson M."/>
            <person name="Adriaenssens E.M."/>
            <person name="Foster-Nyarko E."/>
            <person name="Jarju S."/>
            <person name="Secka A."/>
            <person name="Antonio M."/>
            <person name="Oren A."/>
            <person name="Chaudhuri R.R."/>
            <person name="La Ragione R."/>
            <person name="Hildebrand F."/>
            <person name="Pallen M.J."/>
        </authorList>
    </citation>
    <scope>NUCLEOTIDE SEQUENCE</scope>
    <source>
        <strain evidence="7">G3-4614</strain>
    </source>
</reference>
<evidence type="ECO:0000256" key="4">
    <source>
        <dbReference type="ARBA" id="ARBA00022989"/>
    </source>
</evidence>
<feature type="transmembrane region" description="Helical" evidence="6">
    <location>
        <begin position="142"/>
        <end position="160"/>
    </location>
</feature>
<evidence type="ECO:0000313" key="7">
    <source>
        <dbReference type="EMBL" id="MBO8438300.1"/>
    </source>
</evidence>
<comment type="subcellular location">
    <subcellularLocation>
        <location evidence="1">Membrane</location>
        <topology evidence="1">Multi-pass membrane protein</topology>
    </subcellularLocation>
</comment>
<feature type="transmembrane region" description="Helical" evidence="6">
    <location>
        <begin position="302"/>
        <end position="330"/>
    </location>
</feature>
<dbReference type="Pfam" id="PF00209">
    <property type="entry name" value="SNF"/>
    <property type="match status" value="2"/>
</dbReference>
<dbReference type="InterPro" id="IPR000175">
    <property type="entry name" value="Na/ntran_symport"/>
</dbReference>
<dbReference type="PRINTS" id="PR00176">
    <property type="entry name" value="NANEUSMPORT"/>
</dbReference>
<dbReference type="InterPro" id="IPR037272">
    <property type="entry name" value="SNS_sf"/>
</dbReference>
<accession>A0A9D9E4F7</accession>
<reference evidence="7" key="1">
    <citation type="submission" date="2020-10" db="EMBL/GenBank/DDBJ databases">
        <authorList>
            <person name="Gilroy R."/>
        </authorList>
    </citation>
    <scope>NUCLEOTIDE SEQUENCE</scope>
    <source>
        <strain evidence="7">G3-4614</strain>
    </source>
</reference>
<keyword evidence="3 6" id="KW-0812">Transmembrane</keyword>
<dbReference type="SUPFAM" id="SSF161070">
    <property type="entry name" value="SNF-like"/>
    <property type="match status" value="1"/>
</dbReference>
<name>A0A9D9E4F7_9BACT</name>
<dbReference type="EMBL" id="JADIMW010000059">
    <property type="protein sequence ID" value="MBO8438300.1"/>
    <property type="molecule type" value="Genomic_DNA"/>
</dbReference>
<organism evidence="7 8">
    <name type="scientific">Candidatus Caccoplasma merdipullorum</name>
    <dbReference type="NCBI Taxonomy" id="2840718"/>
    <lineage>
        <taxon>Bacteria</taxon>
        <taxon>Pseudomonadati</taxon>
        <taxon>Bacteroidota</taxon>
        <taxon>Bacteroidia</taxon>
        <taxon>Bacteroidales</taxon>
        <taxon>Bacteroidaceae</taxon>
        <taxon>Bacteroidaceae incertae sedis</taxon>
        <taxon>Candidatus Caccoplasma</taxon>
    </lineage>
</organism>
<feature type="transmembrane region" description="Helical" evidence="6">
    <location>
        <begin position="342"/>
        <end position="360"/>
    </location>
</feature>
<dbReference type="AlphaFoldDB" id="A0A9D9E4F7"/>
<proteinExistence type="predicted"/>
<dbReference type="InterPro" id="IPR047218">
    <property type="entry name" value="YocR/YhdH-like"/>
</dbReference>
<evidence type="ECO:0000313" key="8">
    <source>
        <dbReference type="Proteomes" id="UP000823636"/>
    </source>
</evidence>
<dbReference type="PROSITE" id="PS50267">
    <property type="entry name" value="NA_NEUROTRAN_SYMP_3"/>
    <property type="match status" value="1"/>
</dbReference>
<feature type="transmembrane region" description="Helical" evidence="6">
    <location>
        <begin position="420"/>
        <end position="441"/>
    </location>
</feature>
<feature type="transmembrane region" description="Helical" evidence="6">
    <location>
        <begin position="218"/>
        <end position="240"/>
    </location>
</feature>
<keyword evidence="4 6" id="KW-1133">Transmembrane helix</keyword>
<protein>
    <submittedName>
        <fullName evidence="7">Sodium-dependent transporter</fullName>
    </submittedName>
</protein>
<dbReference type="PANTHER" id="PTHR42948:SF1">
    <property type="entry name" value="TRANSPORTER"/>
    <property type="match status" value="1"/>
</dbReference>
<evidence type="ECO:0000256" key="6">
    <source>
        <dbReference type="SAM" id="Phobius"/>
    </source>
</evidence>
<keyword evidence="5 6" id="KW-0472">Membrane</keyword>
<dbReference type="CDD" id="cd10336">
    <property type="entry name" value="SLC6sbd_Tyt1-Like"/>
    <property type="match status" value="1"/>
</dbReference>
<dbReference type="Proteomes" id="UP000823636">
    <property type="component" value="Unassembled WGS sequence"/>
</dbReference>
<dbReference type="GO" id="GO:0016020">
    <property type="term" value="C:membrane"/>
    <property type="evidence" value="ECO:0007669"/>
    <property type="project" value="UniProtKB-SubCell"/>
</dbReference>
<dbReference type="PANTHER" id="PTHR42948">
    <property type="entry name" value="TRANSPORTER"/>
    <property type="match status" value="1"/>
</dbReference>
<evidence type="ECO:0000256" key="3">
    <source>
        <dbReference type="ARBA" id="ARBA00022692"/>
    </source>
</evidence>
<evidence type="ECO:0000256" key="2">
    <source>
        <dbReference type="ARBA" id="ARBA00022448"/>
    </source>
</evidence>
<feature type="transmembrane region" description="Helical" evidence="6">
    <location>
        <begin position="172"/>
        <end position="191"/>
    </location>
</feature>
<feature type="transmembrane region" description="Helical" evidence="6">
    <location>
        <begin position="7"/>
        <end position="28"/>
    </location>
</feature>
<feature type="transmembrane region" description="Helical" evidence="6">
    <location>
        <begin position="380"/>
        <end position="399"/>
    </location>
</feature>
<feature type="transmembrane region" description="Helical" evidence="6">
    <location>
        <begin position="40"/>
        <end position="64"/>
    </location>
</feature>
<evidence type="ECO:0000256" key="5">
    <source>
        <dbReference type="ARBA" id="ARBA00023136"/>
    </source>
</evidence>
<dbReference type="NCBIfam" id="NF037979">
    <property type="entry name" value="Na_transp"/>
    <property type="match status" value="1"/>
</dbReference>
<keyword evidence="2" id="KW-0813">Transport</keyword>
<gene>
    <name evidence="7" type="ORF">IAC54_05310</name>
</gene>
<feature type="transmembrane region" description="Helical" evidence="6">
    <location>
        <begin position="85"/>
        <end position="106"/>
    </location>
</feature>
<evidence type="ECO:0000256" key="1">
    <source>
        <dbReference type="ARBA" id="ARBA00004141"/>
    </source>
</evidence>
<comment type="caution">
    <text evidence="7">The sequence shown here is derived from an EMBL/GenBank/DDBJ whole genome shotgun (WGS) entry which is preliminary data.</text>
</comment>